<sequence>MMKNYWKNIVYPIICFFSLVLSLVVIAKLAGRFQVIIVSPNIAKTVQFISMIVYVLLIVASSYLLTKSLYLGACIAAIAIFIFSILYLLISSVEFALLIYYFLYAAVIGIIAFTELRKE</sequence>
<keyword evidence="1" id="KW-0472">Membrane</keyword>
<keyword evidence="1" id="KW-1133">Transmembrane helix</keyword>
<feature type="transmembrane region" description="Helical" evidence="1">
    <location>
        <begin position="95"/>
        <end position="114"/>
    </location>
</feature>
<dbReference type="RefSeq" id="WP_162255588.1">
    <property type="nucleotide sequence ID" value="NZ_AZGN01000003.1"/>
</dbReference>
<proteinExistence type="predicted"/>
<comment type="caution">
    <text evidence="2">The sequence shown here is derived from an EMBL/GenBank/DDBJ whole genome shotgun (WGS) entry which is preliminary data.</text>
</comment>
<keyword evidence="1" id="KW-0812">Transmembrane</keyword>
<accession>A0ABR5PSA7</accession>
<keyword evidence="3" id="KW-1185">Reference proteome</keyword>
<dbReference type="GeneID" id="75117246"/>
<evidence type="ECO:0000256" key="1">
    <source>
        <dbReference type="SAM" id="Phobius"/>
    </source>
</evidence>
<feature type="transmembrane region" description="Helical" evidence="1">
    <location>
        <begin position="9"/>
        <end position="30"/>
    </location>
</feature>
<evidence type="ECO:0000313" key="3">
    <source>
        <dbReference type="Proteomes" id="UP000051735"/>
    </source>
</evidence>
<name>A0ABR5PSA7_9LACO</name>
<feature type="transmembrane region" description="Helical" evidence="1">
    <location>
        <begin position="42"/>
        <end position="64"/>
    </location>
</feature>
<dbReference type="EMBL" id="AZGN01000003">
    <property type="protein sequence ID" value="KRM34442.1"/>
    <property type="molecule type" value="Genomic_DNA"/>
</dbReference>
<reference evidence="2 3" key="1">
    <citation type="journal article" date="2015" name="Genome Announc.">
        <title>Expanding the biotechnology potential of lactobacilli through comparative genomics of 213 strains and associated genera.</title>
        <authorList>
            <person name="Sun Z."/>
            <person name="Harris H.M."/>
            <person name="McCann A."/>
            <person name="Guo C."/>
            <person name="Argimon S."/>
            <person name="Zhang W."/>
            <person name="Yang X."/>
            <person name="Jeffery I.B."/>
            <person name="Cooney J.C."/>
            <person name="Kagawa T.F."/>
            <person name="Liu W."/>
            <person name="Song Y."/>
            <person name="Salvetti E."/>
            <person name="Wrobel A."/>
            <person name="Rasinkangas P."/>
            <person name="Parkhill J."/>
            <person name="Rea M.C."/>
            <person name="O'Sullivan O."/>
            <person name="Ritari J."/>
            <person name="Douillard F.P."/>
            <person name="Paul Ross R."/>
            <person name="Yang R."/>
            <person name="Briner A.E."/>
            <person name="Felis G.E."/>
            <person name="de Vos W.M."/>
            <person name="Barrangou R."/>
            <person name="Klaenhammer T.R."/>
            <person name="Caufield P.W."/>
            <person name="Cui Y."/>
            <person name="Zhang H."/>
            <person name="O'Toole P.W."/>
        </authorList>
    </citation>
    <scope>NUCLEOTIDE SEQUENCE [LARGE SCALE GENOMIC DNA]</scope>
    <source>
        <strain evidence="2 3">DSM 6629</strain>
    </source>
</reference>
<gene>
    <name evidence="2" type="ORF">FC44_GL001153</name>
</gene>
<evidence type="ECO:0000313" key="2">
    <source>
        <dbReference type="EMBL" id="KRM34442.1"/>
    </source>
</evidence>
<organism evidence="2 3">
    <name type="scientific">Lactobacillus intestinalis DSM 6629</name>
    <dbReference type="NCBI Taxonomy" id="1423761"/>
    <lineage>
        <taxon>Bacteria</taxon>
        <taxon>Bacillati</taxon>
        <taxon>Bacillota</taxon>
        <taxon>Bacilli</taxon>
        <taxon>Lactobacillales</taxon>
        <taxon>Lactobacillaceae</taxon>
        <taxon>Lactobacillus</taxon>
    </lineage>
</organism>
<feature type="transmembrane region" description="Helical" evidence="1">
    <location>
        <begin position="69"/>
        <end position="89"/>
    </location>
</feature>
<protein>
    <submittedName>
        <fullName evidence="2">Uncharacterized protein</fullName>
    </submittedName>
</protein>
<dbReference type="Proteomes" id="UP000051735">
    <property type="component" value="Unassembled WGS sequence"/>
</dbReference>